<evidence type="ECO:0000256" key="5">
    <source>
        <dbReference type="ARBA" id="ARBA00023002"/>
    </source>
</evidence>
<dbReference type="Gene3D" id="3.30.465.10">
    <property type="match status" value="1"/>
</dbReference>
<reference evidence="8" key="1">
    <citation type="journal article" date="2020" name="Stud. Mycol.">
        <title>101 Dothideomycetes genomes: a test case for predicting lifestyles and emergence of pathogens.</title>
        <authorList>
            <person name="Haridas S."/>
            <person name="Albert R."/>
            <person name="Binder M."/>
            <person name="Bloem J."/>
            <person name="Labutti K."/>
            <person name="Salamov A."/>
            <person name="Andreopoulos B."/>
            <person name="Baker S."/>
            <person name="Barry K."/>
            <person name="Bills G."/>
            <person name="Bluhm B."/>
            <person name="Cannon C."/>
            <person name="Castanera R."/>
            <person name="Culley D."/>
            <person name="Daum C."/>
            <person name="Ezra D."/>
            <person name="Gonzalez J."/>
            <person name="Henrissat B."/>
            <person name="Kuo A."/>
            <person name="Liang C."/>
            <person name="Lipzen A."/>
            <person name="Lutzoni F."/>
            <person name="Magnuson J."/>
            <person name="Mondo S."/>
            <person name="Nolan M."/>
            <person name="Ohm R."/>
            <person name="Pangilinan J."/>
            <person name="Park H.-J."/>
            <person name="Ramirez L."/>
            <person name="Alfaro M."/>
            <person name="Sun H."/>
            <person name="Tritt A."/>
            <person name="Yoshinaga Y."/>
            <person name="Zwiers L.-H."/>
            <person name="Turgeon B."/>
            <person name="Goodwin S."/>
            <person name="Spatafora J."/>
            <person name="Crous P."/>
            <person name="Grigoriev I."/>
        </authorList>
    </citation>
    <scope>NUCLEOTIDE SEQUENCE</scope>
    <source>
        <strain evidence="8">CBS 627.86</strain>
    </source>
</reference>
<keyword evidence="3" id="KW-0285">Flavoprotein</keyword>
<dbReference type="PANTHER" id="PTHR42973">
    <property type="entry name" value="BINDING OXIDOREDUCTASE, PUTATIVE (AFU_ORTHOLOGUE AFUA_1G17690)-RELATED"/>
    <property type="match status" value="1"/>
</dbReference>
<dbReference type="Pfam" id="PF01565">
    <property type="entry name" value="FAD_binding_4"/>
    <property type="match status" value="1"/>
</dbReference>
<evidence type="ECO:0000256" key="2">
    <source>
        <dbReference type="ARBA" id="ARBA00005466"/>
    </source>
</evidence>
<evidence type="ECO:0000259" key="7">
    <source>
        <dbReference type="PROSITE" id="PS51387"/>
    </source>
</evidence>
<keyword evidence="6" id="KW-0732">Signal</keyword>
<dbReference type="OrthoDB" id="9996127at2759"/>
<gene>
    <name evidence="8" type="ORF">BDV96DRAFT_509337</name>
</gene>
<dbReference type="SUPFAM" id="SSF56176">
    <property type="entry name" value="FAD-binding/transporter-associated domain-like"/>
    <property type="match status" value="1"/>
</dbReference>
<organism evidence="8 9">
    <name type="scientific">Lophiotrema nucula</name>
    <dbReference type="NCBI Taxonomy" id="690887"/>
    <lineage>
        <taxon>Eukaryota</taxon>
        <taxon>Fungi</taxon>
        <taxon>Dikarya</taxon>
        <taxon>Ascomycota</taxon>
        <taxon>Pezizomycotina</taxon>
        <taxon>Dothideomycetes</taxon>
        <taxon>Pleosporomycetidae</taxon>
        <taxon>Pleosporales</taxon>
        <taxon>Lophiotremataceae</taxon>
        <taxon>Lophiotrema</taxon>
    </lineage>
</organism>
<dbReference type="PANTHER" id="PTHR42973:SF9">
    <property type="entry name" value="FAD-BINDING PCMH-TYPE DOMAIN-CONTAINING PROTEIN-RELATED"/>
    <property type="match status" value="1"/>
</dbReference>
<keyword evidence="9" id="KW-1185">Reference proteome</keyword>
<dbReference type="GO" id="GO:0071949">
    <property type="term" value="F:FAD binding"/>
    <property type="evidence" value="ECO:0007669"/>
    <property type="project" value="InterPro"/>
</dbReference>
<feature type="signal peptide" evidence="6">
    <location>
        <begin position="1"/>
        <end position="20"/>
    </location>
</feature>
<keyword evidence="4" id="KW-0274">FAD</keyword>
<evidence type="ECO:0000256" key="3">
    <source>
        <dbReference type="ARBA" id="ARBA00022630"/>
    </source>
</evidence>
<dbReference type="Proteomes" id="UP000799770">
    <property type="component" value="Unassembled WGS sequence"/>
</dbReference>
<dbReference type="InterPro" id="IPR016169">
    <property type="entry name" value="FAD-bd_PCMH_sub2"/>
</dbReference>
<dbReference type="InterPro" id="IPR050416">
    <property type="entry name" value="FAD-linked_Oxidoreductase"/>
</dbReference>
<feature type="chain" id="PRO_5025619184" description="FAD-binding PCMH-type domain-containing protein" evidence="6">
    <location>
        <begin position="21"/>
        <end position="513"/>
    </location>
</feature>
<sequence length="513" mass="55983">MQLLLAFAAWLPFGSHGVLAYTLPDLSTNHHLAARAADLKAAAATLQPQLSKNAEIVFPNDDEWDALLIRGTSPRIYPNYNVVVQVATESDVQKTVQLAYQYGIPFLTVSGTHGWTKTLNNLPYGIQINMRKLNTTVVDAGGKTATVGGGTLQYEITRALFAKNKQAVTGLCECVSVIGPLMGGGHSMLQARHGFALDNIVSANIVLANGTLVKASSASHSDLFWALRGAGHNFGVVTSMQLNVYDIQKNWTVYALIYDQSKIETLFPVINAQDSSPTRPSNLVLTGVWTRIPDIDANYPVIAYTVAYEGTEAEAAQYVAPFQAVGPIVTQVSTNVDYVQLYTVTQNNLDSVACRRNLSAMGSGASLPSWNTTSARAAFKVFTALTADARFNTSVMLLENYGMQGVKAVDPASTSLSLEERQFPIVANPTIWWPGNDTKTIAEAYAYGEKIRQAWFSGVGNVNKHTYVNYAIGTESFQQMYGYEDWRTKKLKGLKGAWDPKNKFGYYNPVPSK</sequence>
<evidence type="ECO:0000256" key="4">
    <source>
        <dbReference type="ARBA" id="ARBA00022827"/>
    </source>
</evidence>
<evidence type="ECO:0000256" key="1">
    <source>
        <dbReference type="ARBA" id="ARBA00001974"/>
    </source>
</evidence>
<name>A0A6A5YEH1_9PLEO</name>
<dbReference type="InterPro" id="IPR016166">
    <property type="entry name" value="FAD-bd_PCMH"/>
</dbReference>
<dbReference type="InterPro" id="IPR036318">
    <property type="entry name" value="FAD-bd_PCMH-like_sf"/>
</dbReference>
<dbReference type="InterPro" id="IPR006094">
    <property type="entry name" value="Oxid_FAD_bind_N"/>
</dbReference>
<dbReference type="PROSITE" id="PS51387">
    <property type="entry name" value="FAD_PCMH"/>
    <property type="match status" value="1"/>
</dbReference>
<proteinExistence type="inferred from homology"/>
<dbReference type="EMBL" id="ML977380">
    <property type="protein sequence ID" value="KAF2105465.1"/>
    <property type="molecule type" value="Genomic_DNA"/>
</dbReference>
<comment type="cofactor">
    <cofactor evidence="1">
        <name>FAD</name>
        <dbReference type="ChEBI" id="CHEBI:57692"/>
    </cofactor>
</comment>
<dbReference type="GO" id="GO:0016491">
    <property type="term" value="F:oxidoreductase activity"/>
    <property type="evidence" value="ECO:0007669"/>
    <property type="project" value="UniProtKB-KW"/>
</dbReference>
<feature type="domain" description="FAD-binding PCMH-type" evidence="7">
    <location>
        <begin position="76"/>
        <end position="247"/>
    </location>
</feature>
<evidence type="ECO:0000313" key="9">
    <source>
        <dbReference type="Proteomes" id="UP000799770"/>
    </source>
</evidence>
<keyword evidence="5" id="KW-0560">Oxidoreductase</keyword>
<dbReference type="Gene3D" id="3.40.462.20">
    <property type="match status" value="1"/>
</dbReference>
<comment type="similarity">
    <text evidence="2">Belongs to the oxygen-dependent FAD-linked oxidoreductase family.</text>
</comment>
<evidence type="ECO:0000256" key="6">
    <source>
        <dbReference type="SAM" id="SignalP"/>
    </source>
</evidence>
<protein>
    <recommendedName>
        <fullName evidence="7">FAD-binding PCMH-type domain-containing protein</fullName>
    </recommendedName>
</protein>
<accession>A0A6A5YEH1</accession>
<evidence type="ECO:0000313" key="8">
    <source>
        <dbReference type="EMBL" id="KAF2105465.1"/>
    </source>
</evidence>
<dbReference type="AlphaFoldDB" id="A0A6A5YEH1"/>